<dbReference type="AlphaFoldDB" id="I3EKI3"/>
<sequence length="57" mass="6601">MKNFKTTLKEETNLIMNRIKKNSISLALTQSNEGMVISEEMEIPHVLKLLNDLKNKK</sequence>
<dbReference type="VEuPathDB" id="MicrosporidiaDB:NEQG_00500"/>
<dbReference type="OrthoDB" id="2191173at2759"/>
<protein>
    <submittedName>
        <fullName evidence="1">Uncharacterized protein</fullName>
    </submittedName>
</protein>
<accession>I3EKI3</accession>
<reference evidence="1" key="1">
    <citation type="submission" date="2011-01" db="EMBL/GenBank/DDBJ databases">
        <title>The Genome Sequence of Nematocida parisii strain ERTm3.</title>
        <authorList>
            <consortium name="The Broad Institute Genome Sequencing Platform"/>
            <consortium name="The Broad Institute Genome Sequencing Center for Infectious Disease"/>
            <person name="Cuomo C."/>
            <person name="Troemel E."/>
            <person name="Young S.K."/>
            <person name="Zeng Q."/>
            <person name="Gargeya S."/>
            <person name="Fitzgerald M."/>
            <person name="Haas B."/>
            <person name="Abouelleil A."/>
            <person name="Alvarado L."/>
            <person name="Arachchi H.M."/>
            <person name="Berlin A."/>
            <person name="Chapman S.B."/>
            <person name="Gearin G."/>
            <person name="Goldberg J."/>
            <person name="Griggs A."/>
            <person name="Gujja S."/>
            <person name="Hansen M."/>
            <person name="Heiman D."/>
            <person name="Howarth C."/>
            <person name="Larimer J."/>
            <person name="Lui A."/>
            <person name="MacDonald P.J.P."/>
            <person name="McCowen C."/>
            <person name="Montmayeur A."/>
            <person name="Murphy C."/>
            <person name="Neiman D."/>
            <person name="Pearson M."/>
            <person name="Priest M."/>
            <person name="Roberts A."/>
            <person name="Saif S."/>
            <person name="Shea T."/>
            <person name="Sisk P."/>
            <person name="Stolte C."/>
            <person name="Sykes S."/>
            <person name="Wortman J."/>
            <person name="Nusbaum C."/>
            <person name="Birren B."/>
        </authorList>
    </citation>
    <scope>NUCLEOTIDE SEQUENCE</scope>
    <source>
        <strain evidence="1">ERTm3</strain>
    </source>
</reference>
<evidence type="ECO:0000313" key="1">
    <source>
        <dbReference type="EMBL" id="EIJ89730.1"/>
    </source>
</evidence>
<dbReference type="Proteomes" id="UP000002872">
    <property type="component" value="Unassembled WGS sequence"/>
</dbReference>
<evidence type="ECO:0000313" key="2">
    <source>
        <dbReference type="Proteomes" id="UP000002872"/>
    </source>
</evidence>
<dbReference type="InParanoid" id="I3EKI3"/>
<organism evidence="1 2">
    <name type="scientific">Nematocida parisii (strain ERTm3)</name>
    <name type="common">Nematode killer fungus</name>
    <dbReference type="NCBI Taxonomy" id="935791"/>
    <lineage>
        <taxon>Eukaryota</taxon>
        <taxon>Fungi</taxon>
        <taxon>Fungi incertae sedis</taxon>
        <taxon>Microsporidia</taxon>
        <taxon>Nematocida</taxon>
    </lineage>
</organism>
<proteinExistence type="predicted"/>
<dbReference type="EMBL" id="GL870876">
    <property type="protein sequence ID" value="EIJ89730.1"/>
    <property type="molecule type" value="Genomic_DNA"/>
</dbReference>
<gene>
    <name evidence="1" type="ORF">NEQG_00500</name>
</gene>
<name>I3EKI3_NEMP3</name>
<dbReference type="HOGENOM" id="CLU_2996979_0_0_1"/>
<dbReference type="OMA" id="EMSIPYV"/>
<keyword evidence="2" id="KW-1185">Reference proteome</keyword>